<accession>A0A9P3PVW0</accession>
<reference evidence="1" key="1">
    <citation type="submission" date="2022-07" db="EMBL/GenBank/DDBJ databases">
        <title>The genome of Lyophyllum shimeji provides insight into the initial evolution of ectomycorrhizal fungal genome.</title>
        <authorList>
            <person name="Kobayashi Y."/>
            <person name="Shibata T."/>
            <person name="Hirakawa H."/>
            <person name="Shigenobu S."/>
            <person name="Nishiyama T."/>
            <person name="Yamada A."/>
            <person name="Hasebe M."/>
            <person name="Kawaguchi M."/>
        </authorList>
    </citation>
    <scope>NUCLEOTIDE SEQUENCE</scope>
    <source>
        <strain evidence="1">AT787</strain>
    </source>
</reference>
<gene>
    <name evidence="1" type="ORF">LshimejAT787_1501040</name>
</gene>
<dbReference type="Proteomes" id="UP001063166">
    <property type="component" value="Unassembled WGS sequence"/>
</dbReference>
<proteinExistence type="predicted"/>
<protein>
    <submittedName>
        <fullName evidence="1">Uncharacterized protein</fullName>
    </submittedName>
</protein>
<dbReference type="EMBL" id="BRPK01000015">
    <property type="protein sequence ID" value="GLB43920.1"/>
    <property type="molecule type" value="Genomic_DNA"/>
</dbReference>
<evidence type="ECO:0000313" key="1">
    <source>
        <dbReference type="EMBL" id="GLB43920.1"/>
    </source>
</evidence>
<name>A0A9P3PVW0_LYOSH</name>
<keyword evidence="2" id="KW-1185">Reference proteome</keyword>
<sequence length="426" mass="47652">MKEQLYSSDLARRLHNSVKQVTWAKNTNSDLRADRRRALHTAAVQKFRAVNQEENAIQKALNRAHLAPAELYLKDKGVVKNNCREMLRDLASLNVLVNNVGAVIQTVVEGIRMELKDTVSGKTVSRTMKEGGVASEIQIVHKIQQSKGITLSGDGTTIRHRNVESQHGSWEVKSYTAESEEKRQVTRAFGITMSLDHTSETQLHTWKLRAQEFIATYNASPFGQSNPMDVWKFAGAILGLMTDHAADQKKLAQLLLGWKLESIRALEGRKFMEKAALTDLLPVILEENEKKIEQAGGIRAWEKLPEAEKEHRDAETCEKLCMRFGETVWQEFSEDQRRAAALFVWAGCCMHKEQNSVKYGAQRMANYWIVKKLTGPVKLMNRENATAAGAGPSKAQENALEASQGSAVKLTSLAGAVFQHKDDKKG</sequence>
<evidence type="ECO:0000313" key="2">
    <source>
        <dbReference type="Proteomes" id="UP001063166"/>
    </source>
</evidence>
<organism evidence="1 2">
    <name type="scientific">Lyophyllum shimeji</name>
    <name type="common">Hon-shimeji</name>
    <name type="synonym">Tricholoma shimeji</name>
    <dbReference type="NCBI Taxonomy" id="47721"/>
    <lineage>
        <taxon>Eukaryota</taxon>
        <taxon>Fungi</taxon>
        <taxon>Dikarya</taxon>
        <taxon>Basidiomycota</taxon>
        <taxon>Agaricomycotina</taxon>
        <taxon>Agaricomycetes</taxon>
        <taxon>Agaricomycetidae</taxon>
        <taxon>Agaricales</taxon>
        <taxon>Tricholomatineae</taxon>
        <taxon>Lyophyllaceae</taxon>
        <taxon>Lyophyllum</taxon>
    </lineage>
</organism>
<dbReference type="AlphaFoldDB" id="A0A9P3PVW0"/>
<comment type="caution">
    <text evidence="1">The sequence shown here is derived from an EMBL/GenBank/DDBJ whole genome shotgun (WGS) entry which is preliminary data.</text>
</comment>
<dbReference type="OrthoDB" id="3246627at2759"/>